<dbReference type="Gene3D" id="3.30.250.20">
    <property type="entry name" value="L1 transposable element, C-terminal domain"/>
    <property type="match status" value="1"/>
</dbReference>
<reference evidence="1" key="1">
    <citation type="submission" date="2022-03" db="EMBL/GenBank/DDBJ databases">
        <authorList>
            <person name="Alioto T."/>
            <person name="Alioto T."/>
            <person name="Gomez Garrido J."/>
        </authorList>
    </citation>
    <scope>NUCLEOTIDE SEQUENCE</scope>
</reference>
<evidence type="ECO:0000313" key="1">
    <source>
        <dbReference type="EMBL" id="CAH2274632.1"/>
    </source>
</evidence>
<name>A0AAD1RQ32_PELCU</name>
<dbReference type="EMBL" id="OW240914">
    <property type="protein sequence ID" value="CAH2274632.1"/>
    <property type="molecule type" value="Genomic_DNA"/>
</dbReference>
<dbReference type="Proteomes" id="UP001295444">
    <property type="component" value="Chromosome 03"/>
</dbReference>
<dbReference type="AlphaFoldDB" id="A0AAD1RQ32"/>
<sequence length="120" mass="13545">MCFNLRFDKESFLQAVKGQTPYTFEENQLSFFQDLSRQTLQWRASFNGINSQLRAADIPYKWGYPRALIAEKDGHQSWLTSPSDTAAFQQSLGLTATQSAHHWDVANVAAFTLLRSTAPG</sequence>
<dbReference type="InterPro" id="IPR042566">
    <property type="entry name" value="L1_C"/>
</dbReference>
<keyword evidence="2" id="KW-1185">Reference proteome</keyword>
<accession>A0AAD1RQ32</accession>
<proteinExistence type="predicted"/>
<protein>
    <submittedName>
        <fullName evidence="1">Uncharacterized protein</fullName>
    </submittedName>
</protein>
<evidence type="ECO:0000313" key="2">
    <source>
        <dbReference type="Proteomes" id="UP001295444"/>
    </source>
</evidence>
<gene>
    <name evidence="1" type="ORF">PECUL_23A041937</name>
</gene>
<organism evidence="1 2">
    <name type="scientific">Pelobates cultripes</name>
    <name type="common">Western spadefoot toad</name>
    <dbReference type="NCBI Taxonomy" id="61616"/>
    <lineage>
        <taxon>Eukaryota</taxon>
        <taxon>Metazoa</taxon>
        <taxon>Chordata</taxon>
        <taxon>Craniata</taxon>
        <taxon>Vertebrata</taxon>
        <taxon>Euteleostomi</taxon>
        <taxon>Amphibia</taxon>
        <taxon>Batrachia</taxon>
        <taxon>Anura</taxon>
        <taxon>Pelobatoidea</taxon>
        <taxon>Pelobatidae</taxon>
        <taxon>Pelobates</taxon>
    </lineage>
</organism>